<gene>
    <name evidence="2" type="ORF">H9735_12260</name>
</gene>
<keyword evidence="1" id="KW-0472">Membrane</keyword>
<feature type="transmembrane region" description="Helical" evidence="1">
    <location>
        <begin position="192"/>
        <end position="209"/>
    </location>
</feature>
<feature type="transmembrane region" description="Helical" evidence="1">
    <location>
        <begin position="53"/>
        <end position="73"/>
    </location>
</feature>
<sequence length="215" mass="23710">MSESLFIAGILAVVGGFLDAYSYLLRGEVFANAQTGNIVLLGIFLQKKDFAAAAYYLVPIGAFAAGVILVELIKKKFKHQKGIHWRQRIVFLEVILLGIVGLIPIGDWNVIANVMISFVCAIQVETFRKVHGNAFASTMCTGNLRSGTESFFHYWKTKDRSYLEKALKYYGIIVLFILGAVIGGFLSGRAGGSSIFLCCLLLIIAGILMRQEFRN</sequence>
<accession>A0A9D2BAF6</accession>
<dbReference type="AlphaFoldDB" id="A0A9D2BAF6"/>
<keyword evidence="1" id="KW-0812">Transmembrane</keyword>
<keyword evidence="1" id="KW-1133">Transmembrane helix</keyword>
<dbReference type="InterPro" id="IPR010699">
    <property type="entry name" value="DUF1275"/>
</dbReference>
<evidence type="ECO:0000313" key="3">
    <source>
        <dbReference type="Proteomes" id="UP000886721"/>
    </source>
</evidence>
<dbReference type="Proteomes" id="UP000886721">
    <property type="component" value="Unassembled WGS sequence"/>
</dbReference>
<dbReference type="Pfam" id="PF06912">
    <property type="entry name" value="DUF1275"/>
    <property type="match status" value="1"/>
</dbReference>
<name>A0A9D2BAF6_9FIRM</name>
<proteinExistence type="predicted"/>
<protein>
    <submittedName>
        <fullName evidence="2">DUF1275 domain-containing protein</fullName>
    </submittedName>
</protein>
<feature type="transmembrane region" description="Helical" evidence="1">
    <location>
        <begin position="110"/>
        <end position="127"/>
    </location>
</feature>
<comment type="caution">
    <text evidence="2">The sequence shown here is derived from an EMBL/GenBank/DDBJ whole genome shotgun (WGS) entry which is preliminary data.</text>
</comment>
<feature type="transmembrane region" description="Helical" evidence="1">
    <location>
        <begin position="166"/>
        <end position="186"/>
    </location>
</feature>
<evidence type="ECO:0000256" key="1">
    <source>
        <dbReference type="SAM" id="Phobius"/>
    </source>
</evidence>
<reference evidence="2" key="2">
    <citation type="submission" date="2021-04" db="EMBL/GenBank/DDBJ databases">
        <authorList>
            <person name="Gilroy R."/>
        </authorList>
    </citation>
    <scope>NUCLEOTIDE SEQUENCE</scope>
    <source>
        <strain evidence="2">CHK191-13928</strain>
    </source>
</reference>
<dbReference type="PANTHER" id="PTHR37314:SF4">
    <property type="entry name" value="UPF0700 TRANSMEMBRANE PROTEIN YOAK"/>
    <property type="match status" value="1"/>
</dbReference>
<feature type="transmembrane region" description="Helical" evidence="1">
    <location>
        <begin position="85"/>
        <end position="104"/>
    </location>
</feature>
<dbReference type="PANTHER" id="PTHR37314">
    <property type="entry name" value="SLR0142 PROTEIN"/>
    <property type="match status" value="1"/>
</dbReference>
<evidence type="ECO:0000313" key="2">
    <source>
        <dbReference type="EMBL" id="HIX68878.1"/>
    </source>
</evidence>
<dbReference type="EMBL" id="DXEM01000036">
    <property type="protein sequence ID" value="HIX68878.1"/>
    <property type="molecule type" value="Genomic_DNA"/>
</dbReference>
<organism evidence="2 3">
    <name type="scientific">Candidatus Anaerostipes excrementavium</name>
    <dbReference type="NCBI Taxonomy" id="2838463"/>
    <lineage>
        <taxon>Bacteria</taxon>
        <taxon>Bacillati</taxon>
        <taxon>Bacillota</taxon>
        <taxon>Clostridia</taxon>
        <taxon>Lachnospirales</taxon>
        <taxon>Lachnospiraceae</taxon>
        <taxon>Anaerostipes</taxon>
    </lineage>
</organism>
<reference evidence="2" key="1">
    <citation type="journal article" date="2021" name="PeerJ">
        <title>Extensive microbial diversity within the chicken gut microbiome revealed by metagenomics and culture.</title>
        <authorList>
            <person name="Gilroy R."/>
            <person name="Ravi A."/>
            <person name="Getino M."/>
            <person name="Pursley I."/>
            <person name="Horton D.L."/>
            <person name="Alikhan N.F."/>
            <person name="Baker D."/>
            <person name="Gharbi K."/>
            <person name="Hall N."/>
            <person name="Watson M."/>
            <person name="Adriaenssens E.M."/>
            <person name="Foster-Nyarko E."/>
            <person name="Jarju S."/>
            <person name="Secka A."/>
            <person name="Antonio M."/>
            <person name="Oren A."/>
            <person name="Chaudhuri R.R."/>
            <person name="La Ragione R."/>
            <person name="Hildebrand F."/>
            <person name="Pallen M.J."/>
        </authorList>
    </citation>
    <scope>NUCLEOTIDE SEQUENCE</scope>
    <source>
        <strain evidence="2">CHK191-13928</strain>
    </source>
</reference>